<evidence type="ECO:0000313" key="2">
    <source>
        <dbReference type="Proteomes" id="UP000694853"/>
    </source>
</evidence>
<dbReference type="OrthoDB" id="9970435at2759"/>
<dbReference type="SUPFAM" id="SSF55961">
    <property type="entry name" value="Bet v1-like"/>
    <property type="match status" value="1"/>
</dbReference>
<feature type="domain" description="START" evidence="1">
    <location>
        <begin position="1"/>
        <end position="163"/>
    </location>
</feature>
<dbReference type="GeneID" id="113859549"/>
<accession>A0A8B8KXL3</accession>
<dbReference type="CDD" id="cd00177">
    <property type="entry name" value="START"/>
    <property type="match status" value="1"/>
</dbReference>
<dbReference type="GO" id="GO:0008289">
    <property type="term" value="F:lipid binding"/>
    <property type="evidence" value="ECO:0007669"/>
    <property type="project" value="InterPro"/>
</dbReference>
<dbReference type="InterPro" id="IPR002913">
    <property type="entry name" value="START_lipid-bd_dom"/>
</dbReference>
<dbReference type="InterPro" id="IPR023393">
    <property type="entry name" value="START-like_dom_sf"/>
</dbReference>
<dbReference type="InterPro" id="IPR009769">
    <property type="entry name" value="EDR2_C"/>
</dbReference>
<gene>
    <name evidence="3" type="primary">LOC113859549</name>
</gene>
<name>A0A8B8KXL3_ABRPR</name>
<keyword evidence="2" id="KW-1185">Reference proteome</keyword>
<dbReference type="RefSeq" id="XP_027348093.1">
    <property type="nucleotide sequence ID" value="XM_027492292.1"/>
</dbReference>
<organism evidence="2 3">
    <name type="scientific">Abrus precatorius</name>
    <name type="common">Indian licorice</name>
    <name type="synonym">Glycine abrus</name>
    <dbReference type="NCBI Taxonomy" id="3816"/>
    <lineage>
        <taxon>Eukaryota</taxon>
        <taxon>Viridiplantae</taxon>
        <taxon>Streptophyta</taxon>
        <taxon>Embryophyta</taxon>
        <taxon>Tracheophyta</taxon>
        <taxon>Spermatophyta</taxon>
        <taxon>Magnoliopsida</taxon>
        <taxon>eudicotyledons</taxon>
        <taxon>Gunneridae</taxon>
        <taxon>Pentapetalae</taxon>
        <taxon>rosids</taxon>
        <taxon>fabids</taxon>
        <taxon>Fabales</taxon>
        <taxon>Fabaceae</taxon>
        <taxon>Papilionoideae</taxon>
        <taxon>50 kb inversion clade</taxon>
        <taxon>NPAAA clade</taxon>
        <taxon>indigoferoid/millettioid clade</taxon>
        <taxon>Abreae</taxon>
        <taxon>Abrus</taxon>
    </lineage>
</organism>
<dbReference type="KEGG" id="aprc:113859549"/>
<dbReference type="Gene3D" id="3.30.530.20">
    <property type="match status" value="1"/>
</dbReference>
<sequence>MAVGVVDGTSEAIFHTFMSLGSSRSEWDFCTYQGSVVDRINAHTDIVHMKLYSDCLPWGMKPRDFLLRRYWKKEDDGTYVMLFHSVYHKKCPPQKGYVRASVKSGGFLVTPIDEGKQSLVKHMLAIDWKLWKLYPRPSSARSLTIRMLERVAALRELFKAKAANYCSEPIEKEIDLVLPHSKKEEDINNEVKEVDSKLGELVLEEEANRETSHCTSLVALSDVDEFFDVPEPKDYDQLENDWHSTLLSELHPQSQLLDEQTAYHPKISSATGLVQKLHDFAVQNKGYMDLQDIDMENSVQCTYGATLRKDLSFTLPCSWSPSDPSLFFIRGETYLKDRQKVKAKGTLMQIVGADWLQFDTRQDDLCSRPGSIVQQYAAKGGPEFFFVVNIQIPGSPSYSIVLYYMMETPLEDNPLLQRFVDGDDAYRNSRFKLIPHISKGPWVVKQSVGKKACLVGQALKIHYFRGRNYLELDIDVGSSAIAKAIVNLVLGYLNNLVTEMAFLIEGNTQAELPELLIGTCRLNHMDVSKAFVVKP</sequence>
<protein>
    <submittedName>
        <fullName evidence="3">Protein ENHANCED DISEASE RESISTANCE 2-like</fullName>
    </submittedName>
</protein>
<dbReference type="AlphaFoldDB" id="A0A8B8KXL3"/>
<dbReference type="Pfam" id="PF07059">
    <property type="entry name" value="EDR2_C"/>
    <property type="match status" value="1"/>
</dbReference>
<reference evidence="2" key="1">
    <citation type="journal article" date="2019" name="Toxins">
        <title>Detection of Abrin-Like and Prepropulchellin-Like Toxin Genes and Transcripts Using Whole Genome Sequencing and Full-Length Transcript Sequencing of Abrus precatorius.</title>
        <authorList>
            <person name="Hovde B.T."/>
            <person name="Daligault H.E."/>
            <person name="Hanschen E.R."/>
            <person name="Kunde Y.A."/>
            <person name="Johnson M.B."/>
            <person name="Starkenburg S.R."/>
            <person name="Johnson S.L."/>
        </authorList>
    </citation>
    <scope>NUCLEOTIDE SEQUENCE [LARGE SCALE GENOMIC DNA]</scope>
</reference>
<dbReference type="InterPro" id="IPR045096">
    <property type="entry name" value="EDR2-like"/>
</dbReference>
<proteinExistence type="predicted"/>
<dbReference type="Proteomes" id="UP000694853">
    <property type="component" value="Unplaced"/>
</dbReference>
<dbReference type="PANTHER" id="PTHR12136:SF103">
    <property type="entry name" value="PROTEIN ENHANCED DISEASE RESISTANCE 2-LIKE"/>
    <property type="match status" value="1"/>
</dbReference>
<evidence type="ECO:0000259" key="1">
    <source>
        <dbReference type="PROSITE" id="PS50848"/>
    </source>
</evidence>
<evidence type="ECO:0000313" key="3">
    <source>
        <dbReference type="RefSeq" id="XP_027348093.1"/>
    </source>
</evidence>
<dbReference type="PROSITE" id="PS50848">
    <property type="entry name" value="START"/>
    <property type="match status" value="1"/>
</dbReference>
<dbReference type="Pfam" id="PF01852">
    <property type="entry name" value="START"/>
    <property type="match status" value="1"/>
</dbReference>
<dbReference type="PANTHER" id="PTHR12136">
    <property type="entry name" value="ENHANCED DISEASE RESISTANCE-RELATED"/>
    <property type="match status" value="1"/>
</dbReference>
<reference evidence="3" key="2">
    <citation type="submission" date="2025-08" db="UniProtKB">
        <authorList>
            <consortium name="RefSeq"/>
        </authorList>
    </citation>
    <scope>IDENTIFICATION</scope>
    <source>
        <tissue evidence="3">Young leaves</tissue>
    </source>
</reference>